<evidence type="ECO:0000256" key="1">
    <source>
        <dbReference type="SAM" id="SignalP"/>
    </source>
</evidence>
<dbReference type="Proteomes" id="UP000238937">
    <property type="component" value="Unassembled WGS sequence"/>
</dbReference>
<evidence type="ECO:0000313" key="2">
    <source>
        <dbReference type="EMBL" id="PSB59143.1"/>
    </source>
</evidence>
<name>A0A2T1GMM4_9CYAN</name>
<dbReference type="EMBL" id="PVWO01000013">
    <property type="protein sequence ID" value="PSB59143.1"/>
    <property type="molecule type" value="Genomic_DNA"/>
</dbReference>
<sequence>MLKKYLGLPLVLISTLVAGSPSLANQPIVREVSTPMNGVLVVNIIPGVGVNLNFEGAGEYIQTMIADNRSFVGIKAEGCLAVQEGCQDPANLVHLTLIDKLQLPGVTKVNSIATQSVLTIRTRDRANNRRTYLFSLRQGRPGDEAIAQINFIKAAPPPRYYDPIAVKNAEDLRQKENSLRLNALSSKLFKGLKVAVNRNEVPNYDRRGNNPIDRFILDVHGGMPLLNAATKHRIDLNLVSKLILLGS</sequence>
<comment type="caution">
    <text evidence="2">The sequence shown here is derived from an EMBL/GenBank/DDBJ whole genome shotgun (WGS) entry which is preliminary data.</text>
</comment>
<keyword evidence="1" id="KW-0732">Signal</keyword>
<dbReference type="OrthoDB" id="483418at2"/>
<dbReference type="AlphaFoldDB" id="A0A2T1GMM4"/>
<dbReference type="RefSeq" id="WP_106299849.1">
    <property type="nucleotide sequence ID" value="NZ_PVWO01000013.1"/>
</dbReference>
<keyword evidence="3" id="KW-1185">Reference proteome</keyword>
<gene>
    <name evidence="2" type="ORF">C7B77_02100</name>
</gene>
<accession>A0A2T1GMM4</accession>
<organism evidence="2 3">
    <name type="scientific">Chamaesiphon polymorphus CCALA 037</name>
    <dbReference type="NCBI Taxonomy" id="2107692"/>
    <lineage>
        <taxon>Bacteria</taxon>
        <taxon>Bacillati</taxon>
        <taxon>Cyanobacteriota</taxon>
        <taxon>Cyanophyceae</taxon>
        <taxon>Gomontiellales</taxon>
        <taxon>Chamaesiphonaceae</taxon>
        <taxon>Chamaesiphon</taxon>
    </lineage>
</organism>
<feature type="signal peptide" evidence="1">
    <location>
        <begin position="1"/>
        <end position="24"/>
    </location>
</feature>
<evidence type="ECO:0000313" key="3">
    <source>
        <dbReference type="Proteomes" id="UP000238937"/>
    </source>
</evidence>
<reference evidence="2 3" key="1">
    <citation type="submission" date="2018-03" db="EMBL/GenBank/DDBJ databases">
        <title>The ancient ancestry and fast evolution of plastids.</title>
        <authorList>
            <person name="Moore K.R."/>
            <person name="Magnabosco C."/>
            <person name="Momper L."/>
            <person name="Gold D.A."/>
            <person name="Bosak T."/>
            <person name="Fournier G.P."/>
        </authorList>
    </citation>
    <scope>NUCLEOTIDE SEQUENCE [LARGE SCALE GENOMIC DNA]</scope>
    <source>
        <strain evidence="2 3">CCALA 037</strain>
    </source>
</reference>
<protein>
    <submittedName>
        <fullName evidence="2">Uncharacterized protein</fullName>
    </submittedName>
</protein>
<feature type="chain" id="PRO_5015482017" evidence="1">
    <location>
        <begin position="25"/>
        <end position="247"/>
    </location>
</feature>
<proteinExistence type="predicted"/>